<evidence type="ECO:0000313" key="2">
    <source>
        <dbReference type="Proteomes" id="UP000594569"/>
    </source>
</evidence>
<evidence type="ECO:0000313" key="1">
    <source>
        <dbReference type="EMBL" id="QPO27583.1"/>
    </source>
</evidence>
<dbReference type="Proteomes" id="UP000594569">
    <property type="component" value="Chromosome"/>
</dbReference>
<organism evidence="1 2">
    <name type="scientific">Streptococcus suis</name>
    <dbReference type="NCBI Taxonomy" id="1307"/>
    <lineage>
        <taxon>Bacteria</taxon>
        <taxon>Bacillati</taxon>
        <taxon>Bacillota</taxon>
        <taxon>Bacilli</taxon>
        <taxon>Lactobacillales</taxon>
        <taxon>Streptococcaceae</taxon>
        <taxon>Streptococcus</taxon>
    </lineage>
</organism>
<dbReference type="AlphaFoldDB" id="A0A116LN38"/>
<proteinExistence type="predicted"/>
<sequence length="80" mass="8963">MAKIDTQMVILHKVQDDSDVRQYSVETGDSYGIATYDKVSKTYAYSGDDIDKFADFVKNTLTNSVLKNKILPNKIVHGFG</sequence>
<name>A0A116LN38_STRSU</name>
<dbReference type="EMBL" id="CP065430">
    <property type="protein sequence ID" value="QPO27583.1"/>
    <property type="molecule type" value="Genomic_DNA"/>
</dbReference>
<gene>
    <name evidence="1" type="ORF">I5V48_05480</name>
</gene>
<reference evidence="1 2" key="1">
    <citation type="submission" date="2020-12" db="EMBL/GenBank/DDBJ databases">
        <title>Nonconservative transfer and diversity of a new family of integrative and conjugative elements associated with antibiotic resistance in zoonotic pathogen Streptococcus suis.</title>
        <authorList>
            <person name="Huang J."/>
        </authorList>
    </citation>
    <scope>NUCLEOTIDE SEQUENCE [LARGE SCALE GENOMIC DNA]</scope>
    <source>
        <strain evidence="1 2">YZDH1</strain>
    </source>
</reference>
<protein>
    <submittedName>
        <fullName evidence="1">Uncharacterized protein</fullName>
    </submittedName>
</protein>
<dbReference type="RefSeq" id="WP_043026573.1">
    <property type="nucleotide sequence ID" value="NZ_CEDT01000126.1"/>
</dbReference>
<accession>A0A116LN38</accession>